<dbReference type="InterPro" id="IPR011009">
    <property type="entry name" value="Kinase-like_dom_sf"/>
</dbReference>
<organism evidence="3 4">
    <name type="scientific">Ganoderma sinense ZZ0214-1</name>
    <dbReference type="NCBI Taxonomy" id="1077348"/>
    <lineage>
        <taxon>Eukaryota</taxon>
        <taxon>Fungi</taxon>
        <taxon>Dikarya</taxon>
        <taxon>Basidiomycota</taxon>
        <taxon>Agaricomycotina</taxon>
        <taxon>Agaricomycetes</taxon>
        <taxon>Polyporales</taxon>
        <taxon>Polyporaceae</taxon>
        <taxon>Ganoderma</taxon>
    </lineage>
</organism>
<evidence type="ECO:0000259" key="2">
    <source>
        <dbReference type="Pfam" id="PF17667"/>
    </source>
</evidence>
<dbReference type="Gene3D" id="1.10.510.10">
    <property type="entry name" value="Transferase(Phosphotransferase) domain 1"/>
    <property type="match status" value="1"/>
</dbReference>
<feature type="compositionally biased region" description="Low complexity" evidence="1">
    <location>
        <begin position="152"/>
        <end position="167"/>
    </location>
</feature>
<dbReference type="PANTHER" id="PTHR38248:SF2">
    <property type="entry name" value="FUNK1 11"/>
    <property type="match status" value="1"/>
</dbReference>
<evidence type="ECO:0000256" key="1">
    <source>
        <dbReference type="SAM" id="MobiDB-lite"/>
    </source>
</evidence>
<dbReference type="EMBL" id="AYKW01000015">
    <property type="protein sequence ID" value="PIL30415.1"/>
    <property type="molecule type" value="Genomic_DNA"/>
</dbReference>
<proteinExistence type="predicted"/>
<feature type="region of interest" description="Disordered" evidence="1">
    <location>
        <begin position="370"/>
        <end position="420"/>
    </location>
</feature>
<feature type="region of interest" description="Disordered" evidence="1">
    <location>
        <begin position="737"/>
        <end position="790"/>
    </location>
</feature>
<dbReference type="PANTHER" id="PTHR38248">
    <property type="entry name" value="FUNK1 6"/>
    <property type="match status" value="1"/>
</dbReference>
<evidence type="ECO:0000313" key="3">
    <source>
        <dbReference type="EMBL" id="PIL30415.1"/>
    </source>
</evidence>
<feature type="domain" description="Fungal-type protein kinase" evidence="2">
    <location>
        <begin position="508"/>
        <end position="652"/>
    </location>
</feature>
<feature type="domain" description="Fungal-type protein kinase" evidence="2">
    <location>
        <begin position="239"/>
        <end position="326"/>
    </location>
</feature>
<dbReference type="STRING" id="1077348.A0A2G8S9I4"/>
<feature type="compositionally biased region" description="Low complexity" evidence="1">
    <location>
        <begin position="387"/>
        <end position="410"/>
    </location>
</feature>
<gene>
    <name evidence="3" type="ORF">GSI_07602</name>
</gene>
<sequence>MAPFFHFIDTNVLLDSFPGNMPTEDDYEKFKKPDLSSKQELELHRELADVVQSVSSAAGCDVLRFLDTTKLKASSGDAKKDIFTDGGIYRDSPLACDTPELTPSNRNKTQVTLGELGFRLQHCIDVPFWVSLSQRHARMIYFESHSHTKDNAPPSSSSPDQASAADQLGGAMDRSSEGQRRSGDVDVTRPLDDKEGVEGAITEAATGDPRGLSGGGVITKPRMTEPHAPSFVKLSRRGKEILDQFAEYMLNLLKYQHRTFSYAACVCYDMARLFYFDRSGVLVTEPFRWDERDSLLHRFIWKIAQLASAGRFEGLGYDPTATLASGEAKDKFLALKDDKTLPQHVREGFKKAIADGSPVYKLEVTPAEPSDDEWFSDMPFPPPKEFGSPSTAQSQSSPLSDSESSPSGDPLQPPQHGARSFLVGRPHFTADKLVGRCTRGYFAYDVTDADKRNWRVCFLKDSWRPVVPGRTRPEHLVYQRLRFFGVDRGIGTLICGGDVGGHWAQRTCAQDYLSAGENDSRAVVRVHYRLVIEEIGIPLNDFASFPELSAILVDAICAHHEAWDLAKVLHCDISVGNIMILPATAHSLRRTGILIDWDLSRLESELETGPGPAELNRMGTWQFRSALWLALPWKPYRRTDDIESFIHVYLYLVLRYHVTSLNSLHLIVSGYFDSVSVVHGIKVGGDSKLAHLNSHRLPFHVKSNPALQRLLDAIFFACSQSYNTLDLSEMHRRYGFRVSPPSPQPRATGETAPVPDLVLSDSDSDDDMPRSNTCATLIRPTPRRRAGPDEDVSVVEGILSDVGDLVDLFAAHATHPRQDKACDQFVARQHEVVYQPIRALSTSGESETAASSRSASSSFGG</sequence>
<dbReference type="AlphaFoldDB" id="A0A2G8S9I4"/>
<comment type="caution">
    <text evidence="3">The sequence shown here is derived from an EMBL/GenBank/DDBJ whole genome shotgun (WGS) entry which is preliminary data.</text>
</comment>
<feature type="compositionally biased region" description="Basic and acidic residues" evidence="1">
    <location>
        <begin position="174"/>
        <end position="197"/>
    </location>
</feature>
<feature type="compositionally biased region" description="Low complexity" evidence="1">
    <location>
        <begin position="841"/>
        <end position="861"/>
    </location>
</feature>
<dbReference type="OrthoDB" id="2751552at2759"/>
<dbReference type="Pfam" id="PF17667">
    <property type="entry name" value="Pkinase_fungal"/>
    <property type="match status" value="2"/>
</dbReference>
<accession>A0A2G8S9I4</accession>
<protein>
    <recommendedName>
        <fullName evidence="2">Fungal-type protein kinase domain-containing protein</fullName>
    </recommendedName>
</protein>
<feature type="region of interest" description="Disordered" evidence="1">
    <location>
        <begin position="146"/>
        <end position="220"/>
    </location>
</feature>
<keyword evidence="4" id="KW-1185">Reference proteome</keyword>
<dbReference type="Proteomes" id="UP000230002">
    <property type="component" value="Unassembled WGS sequence"/>
</dbReference>
<reference evidence="3 4" key="1">
    <citation type="journal article" date="2015" name="Sci. Rep.">
        <title>Chromosome-level genome map provides insights into diverse defense mechanisms in the medicinal fungus Ganoderma sinense.</title>
        <authorList>
            <person name="Zhu Y."/>
            <person name="Xu J."/>
            <person name="Sun C."/>
            <person name="Zhou S."/>
            <person name="Xu H."/>
            <person name="Nelson D.R."/>
            <person name="Qian J."/>
            <person name="Song J."/>
            <person name="Luo H."/>
            <person name="Xiang L."/>
            <person name="Li Y."/>
            <person name="Xu Z."/>
            <person name="Ji A."/>
            <person name="Wang L."/>
            <person name="Lu S."/>
            <person name="Hayward A."/>
            <person name="Sun W."/>
            <person name="Li X."/>
            <person name="Schwartz D.C."/>
            <person name="Wang Y."/>
            <person name="Chen S."/>
        </authorList>
    </citation>
    <scope>NUCLEOTIDE SEQUENCE [LARGE SCALE GENOMIC DNA]</scope>
    <source>
        <strain evidence="3 4">ZZ0214-1</strain>
    </source>
</reference>
<dbReference type="SUPFAM" id="SSF56112">
    <property type="entry name" value="Protein kinase-like (PK-like)"/>
    <property type="match status" value="1"/>
</dbReference>
<name>A0A2G8S9I4_9APHY</name>
<feature type="region of interest" description="Disordered" evidence="1">
    <location>
        <begin position="838"/>
        <end position="861"/>
    </location>
</feature>
<dbReference type="InterPro" id="IPR040976">
    <property type="entry name" value="Pkinase_fungal"/>
</dbReference>
<evidence type="ECO:0000313" key="4">
    <source>
        <dbReference type="Proteomes" id="UP000230002"/>
    </source>
</evidence>